<feature type="signal peptide" evidence="1">
    <location>
        <begin position="1"/>
        <end position="22"/>
    </location>
</feature>
<evidence type="ECO:0000256" key="1">
    <source>
        <dbReference type="SAM" id="SignalP"/>
    </source>
</evidence>
<comment type="caution">
    <text evidence="2">The sequence shown here is derived from an EMBL/GenBank/DDBJ whole genome shotgun (WGS) entry which is preliminary data.</text>
</comment>
<dbReference type="RefSeq" id="WP_130929798.1">
    <property type="nucleotide sequence ID" value="NZ_JAMSHA010000007.1"/>
</dbReference>
<evidence type="ECO:0000313" key="3">
    <source>
        <dbReference type="Proteomes" id="UP001063475"/>
    </source>
</evidence>
<gene>
    <name evidence="2" type="ORF">ND528_21240</name>
</gene>
<accession>A0ABT2XZH0</accession>
<evidence type="ECO:0008006" key="4">
    <source>
        <dbReference type="Google" id="ProtNLM"/>
    </source>
</evidence>
<protein>
    <recommendedName>
        <fullName evidence="4">Lipoprotein</fullName>
    </recommendedName>
</protein>
<sequence length="286" mass="31467">MSKLSASLTLNSLLLMALPLFGACTSASQIAQSSIEDITSHYGSDSFTLVATTPANFGLTAKSQYSPLAGQDCKTYSAGLGGEVTRRHQKTDQIDVKNIEQTARFDIPLSYSIAGCKMELTRVDMAIDGRYGTSSLDIGGDFGGITVKENTTNDGSSSLGDDHSEFRGLCTWMFQLSVERIEKDGISKILSCSAANSEWNVPSDYFERNKPGGTVQRSSIKNKEVKFTFRLARDEEPSMDNRWIKTTEGWKPCQETATSKRCQTPPVFKKFKMDGRECTVYPTCTE</sequence>
<organism evidence="2 3">
    <name type="scientific">Pseudomonas mercuritolerans</name>
    <dbReference type="NCBI Taxonomy" id="2951809"/>
    <lineage>
        <taxon>Bacteria</taxon>
        <taxon>Pseudomonadati</taxon>
        <taxon>Pseudomonadota</taxon>
        <taxon>Gammaproteobacteria</taxon>
        <taxon>Pseudomonadales</taxon>
        <taxon>Pseudomonadaceae</taxon>
        <taxon>Pseudomonas</taxon>
    </lineage>
</organism>
<dbReference type="Proteomes" id="UP001063475">
    <property type="component" value="Unassembled WGS sequence"/>
</dbReference>
<proteinExistence type="predicted"/>
<keyword evidence="3" id="KW-1185">Reference proteome</keyword>
<dbReference type="PROSITE" id="PS51257">
    <property type="entry name" value="PROKAR_LIPOPROTEIN"/>
    <property type="match status" value="1"/>
</dbReference>
<feature type="chain" id="PRO_5045839458" description="Lipoprotein" evidence="1">
    <location>
        <begin position="23"/>
        <end position="286"/>
    </location>
</feature>
<keyword evidence="1" id="KW-0732">Signal</keyword>
<evidence type="ECO:0000313" key="2">
    <source>
        <dbReference type="EMBL" id="MCV2224092.1"/>
    </source>
</evidence>
<name>A0ABT2XZH0_9PSED</name>
<dbReference type="EMBL" id="JAMSHA010000007">
    <property type="protein sequence ID" value="MCV2224092.1"/>
    <property type="molecule type" value="Genomic_DNA"/>
</dbReference>
<reference evidence="2" key="1">
    <citation type="submission" date="2022-06" db="EMBL/GenBank/DDBJ databases">
        <title>De novo draft assembly of the Pseudomonas mercurotoleraris sp. nov., isolated from the plants rhizosphere.</title>
        <authorList>
            <person name="Robas M."/>
            <person name="Gonzalez D."/>
            <person name="Fernandez V.M."/>
            <person name="Luna L."/>
            <person name="Provanza A."/>
            <person name="Jimenez P.A."/>
        </authorList>
    </citation>
    <scope>NUCLEOTIDE SEQUENCE</scope>
    <source>
        <strain evidence="2">SAICEUPSM</strain>
    </source>
</reference>